<dbReference type="InterPro" id="IPR018330">
    <property type="entry name" value="RecT_fam"/>
</dbReference>
<feature type="region of interest" description="Disordered" evidence="1">
    <location>
        <begin position="216"/>
        <end position="237"/>
    </location>
</feature>
<gene>
    <name evidence="2" type="ORF">VQ7734_00089</name>
</gene>
<evidence type="ECO:0000313" key="3">
    <source>
        <dbReference type="Proteomes" id="UP000184600"/>
    </source>
</evidence>
<keyword evidence="3" id="KW-1185">Reference proteome</keyword>
<dbReference type="AlphaFoldDB" id="A0A1M7YP69"/>
<organism evidence="2 3">
    <name type="scientific">Vibrio quintilis</name>
    <dbReference type="NCBI Taxonomy" id="1117707"/>
    <lineage>
        <taxon>Bacteria</taxon>
        <taxon>Pseudomonadati</taxon>
        <taxon>Pseudomonadota</taxon>
        <taxon>Gammaproteobacteria</taxon>
        <taxon>Vibrionales</taxon>
        <taxon>Vibrionaceae</taxon>
        <taxon>Vibrio</taxon>
    </lineage>
</organism>
<dbReference type="EMBL" id="FRFG01000003">
    <property type="protein sequence ID" value="SHO54375.1"/>
    <property type="molecule type" value="Genomic_DNA"/>
</dbReference>
<protein>
    <submittedName>
        <fullName evidence="2">RecT family protein</fullName>
    </submittedName>
</protein>
<evidence type="ECO:0000256" key="1">
    <source>
        <dbReference type="SAM" id="MobiDB-lite"/>
    </source>
</evidence>
<dbReference type="RefSeq" id="WP_073579295.1">
    <property type="nucleotide sequence ID" value="NZ_AP024898.1"/>
</dbReference>
<dbReference type="GO" id="GO:0006259">
    <property type="term" value="P:DNA metabolic process"/>
    <property type="evidence" value="ECO:0007669"/>
    <property type="project" value="InterPro"/>
</dbReference>
<proteinExistence type="predicted"/>
<dbReference type="Proteomes" id="UP000184600">
    <property type="component" value="Unassembled WGS sequence"/>
</dbReference>
<sequence>MNSLTNPMPLAQTEASVSVRPDSWMNGDTLTHLCRLAEMMAGSRVTIPAHLAGNNGDCLAVCMQAMQWGMNPFSVAQKTHIVQGNLGYEGQLVNAVVTSMAPTKGRLEFEFFGPWEQVIGKFRMETSGKGNKYAKQSWIDKDEEGVGVRVFATLHGESSPRSIDILLKQCWPRNSTQWATDPQQQITYVAVKKWARRYCPDVILGVYTPDELEHGESLQEKDITPPAESQEQLLPPYDDDRLNSKLESWADQVAAGKSTSQHIIDFLCSKYTLTEQQISKIRELDNENA</sequence>
<dbReference type="GO" id="GO:0003677">
    <property type="term" value="F:DNA binding"/>
    <property type="evidence" value="ECO:0007669"/>
    <property type="project" value="InterPro"/>
</dbReference>
<accession>A0A1M7YP69</accession>
<name>A0A1M7YP69_9VIBR</name>
<reference evidence="3" key="1">
    <citation type="submission" date="2016-12" db="EMBL/GenBank/DDBJ databases">
        <authorList>
            <person name="Rodrigo-Torres L."/>
            <person name="Arahal R.D."/>
            <person name="Lucena T."/>
        </authorList>
    </citation>
    <scope>NUCLEOTIDE SEQUENCE [LARGE SCALE GENOMIC DNA]</scope>
</reference>
<dbReference type="Pfam" id="PF03837">
    <property type="entry name" value="RecT"/>
    <property type="match status" value="1"/>
</dbReference>
<dbReference type="STRING" id="1117707.VQ7734_00089"/>
<evidence type="ECO:0000313" key="2">
    <source>
        <dbReference type="EMBL" id="SHO54375.1"/>
    </source>
</evidence>